<dbReference type="EMBL" id="JACEIQ010000035">
    <property type="protein sequence ID" value="MBA4496444.1"/>
    <property type="molecule type" value="Genomic_DNA"/>
</dbReference>
<evidence type="ECO:0000313" key="2">
    <source>
        <dbReference type="EMBL" id="MBA4496444.1"/>
    </source>
</evidence>
<gene>
    <name evidence="2" type="ORF">H1191_19470</name>
</gene>
<dbReference type="RefSeq" id="WP_181754873.1">
    <property type="nucleotide sequence ID" value="NZ_JACEIQ010000035.1"/>
</dbReference>
<comment type="caution">
    <text evidence="2">The sequence shown here is derived from an EMBL/GenBank/DDBJ whole genome shotgun (WGS) entry which is preliminary data.</text>
</comment>
<reference evidence="2 3" key="1">
    <citation type="submission" date="2020-07" db="EMBL/GenBank/DDBJ databases">
        <authorList>
            <person name="Feng H."/>
        </authorList>
    </citation>
    <scope>NUCLEOTIDE SEQUENCE [LARGE SCALE GENOMIC DNA]</scope>
    <source>
        <strain evidence="3">s-10</strain>
    </source>
</reference>
<sequence>METRNVNINISGDVRSSQVGDNRNAKMTVNTATNRQDEKIEELKQQLTKLIQSIETTTEIDEETKDEYLMSLSGAKTEIENGKCSKGVLRGLNKTLTEFGGVVAGIAALGQAVSATTDVVETVLKTF</sequence>
<feature type="coiled-coil region" evidence="1">
    <location>
        <begin position="33"/>
        <end position="60"/>
    </location>
</feature>
<accession>A0A7W2AAQ5</accession>
<dbReference type="AlphaFoldDB" id="A0A7W2AAQ5"/>
<protein>
    <submittedName>
        <fullName evidence="2">Uncharacterized protein</fullName>
    </submittedName>
</protein>
<keyword evidence="3" id="KW-1185">Reference proteome</keyword>
<dbReference type="Proteomes" id="UP000535491">
    <property type="component" value="Unassembled WGS sequence"/>
</dbReference>
<name>A0A7W2AAQ5_9BACL</name>
<organism evidence="2 3">
    <name type="scientific">Paenactinomyces guangxiensis</name>
    <dbReference type="NCBI Taxonomy" id="1490290"/>
    <lineage>
        <taxon>Bacteria</taxon>
        <taxon>Bacillati</taxon>
        <taxon>Bacillota</taxon>
        <taxon>Bacilli</taxon>
        <taxon>Bacillales</taxon>
        <taxon>Thermoactinomycetaceae</taxon>
        <taxon>Paenactinomyces</taxon>
    </lineage>
</organism>
<evidence type="ECO:0000256" key="1">
    <source>
        <dbReference type="SAM" id="Coils"/>
    </source>
</evidence>
<keyword evidence="1" id="KW-0175">Coiled coil</keyword>
<evidence type="ECO:0000313" key="3">
    <source>
        <dbReference type="Proteomes" id="UP000535491"/>
    </source>
</evidence>
<proteinExistence type="predicted"/>